<dbReference type="Proteomes" id="UP000609531">
    <property type="component" value="Unassembled WGS sequence"/>
</dbReference>
<reference evidence="1" key="1">
    <citation type="submission" date="2020-12" db="EMBL/GenBank/DDBJ databases">
        <title>Bacterial taxonomy.</title>
        <authorList>
            <person name="Pan X."/>
        </authorList>
    </citation>
    <scope>NUCLEOTIDE SEQUENCE</scope>
    <source>
        <strain evidence="1">B2012</strain>
    </source>
</reference>
<dbReference type="PANTHER" id="PTHR42905:SF16">
    <property type="entry name" value="CARBOXYPHOSPHONOENOLPYRUVATE PHOSPHONOMUTASE-LIKE PROTEIN (AFU_ORTHOLOGUE AFUA_5G07230)"/>
    <property type="match status" value="1"/>
</dbReference>
<dbReference type="CDD" id="cd00377">
    <property type="entry name" value="ICL_PEPM"/>
    <property type="match status" value="1"/>
</dbReference>
<evidence type="ECO:0000313" key="1">
    <source>
        <dbReference type="EMBL" id="MBJ3777932.1"/>
    </source>
</evidence>
<dbReference type="GO" id="GO:0016829">
    <property type="term" value="F:lyase activity"/>
    <property type="evidence" value="ECO:0007669"/>
    <property type="project" value="UniProtKB-KW"/>
</dbReference>
<sequence length="283" mass="29582">MPGPHPAPLAPPLRDEAASRFRALHAEFLVLPNPWDAGTARLLADLGFAAIASSSAAQAWAEGKPDGAIGRKSAIAHAAMLSAASGLPVNGDFEAGFGITPAEVADTIEAALEAGVAGCSIEDTAHDRPEPIFDEIMSCRRLEAARDAVERAGSDFVLTGRCEILAFDVPDRLAIACRRLKAYEAAGAHVVYAPGLTRAEDIERVLVEVSVPLSVIAGVGGVSDDLAALKALGVSRVTLGSNLYKVALGAFVTAAEGLREAERADLPGKLTSAFFDDRFERKR</sequence>
<evidence type="ECO:0000313" key="2">
    <source>
        <dbReference type="Proteomes" id="UP000609531"/>
    </source>
</evidence>
<proteinExistence type="predicted"/>
<keyword evidence="1" id="KW-0456">Lyase</keyword>
<dbReference type="RefSeq" id="WP_198883833.1">
    <property type="nucleotide sequence ID" value="NZ_JAEKJA010000021.1"/>
</dbReference>
<accession>A0A934IPZ3</accession>
<dbReference type="Gene3D" id="3.20.20.60">
    <property type="entry name" value="Phosphoenolpyruvate-binding domains"/>
    <property type="match status" value="1"/>
</dbReference>
<gene>
    <name evidence="1" type="ORF">JCR33_19680</name>
</gene>
<protein>
    <submittedName>
        <fullName evidence="1">Isocitrate lyase/phosphoenolpyruvate mutase family protein</fullName>
    </submittedName>
</protein>
<dbReference type="AlphaFoldDB" id="A0A934IPZ3"/>
<dbReference type="EMBL" id="JAEKJA010000021">
    <property type="protein sequence ID" value="MBJ3777932.1"/>
    <property type="molecule type" value="Genomic_DNA"/>
</dbReference>
<organism evidence="1 2">
    <name type="scientific">Acuticoccus mangrovi</name>
    <dbReference type="NCBI Taxonomy" id="2796142"/>
    <lineage>
        <taxon>Bacteria</taxon>
        <taxon>Pseudomonadati</taxon>
        <taxon>Pseudomonadota</taxon>
        <taxon>Alphaproteobacteria</taxon>
        <taxon>Hyphomicrobiales</taxon>
        <taxon>Amorphaceae</taxon>
        <taxon>Acuticoccus</taxon>
    </lineage>
</organism>
<dbReference type="PANTHER" id="PTHR42905">
    <property type="entry name" value="PHOSPHOENOLPYRUVATE CARBOXYLASE"/>
    <property type="match status" value="1"/>
</dbReference>
<dbReference type="SUPFAM" id="SSF51621">
    <property type="entry name" value="Phosphoenolpyruvate/pyruvate domain"/>
    <property type="match status" value="1"/>
</dbReference>
<dbReference type="InterPro" id="IPR039556">
    <property type="entry name" value="ICL/PEPM"/>
</dbReference>
<name>A0A934IPZ3_9HYPH</name>
<dbReference type="InterPro" id="IPR015813">
    <property type="entry name" value="Pyrv/PenolPyrv_kinase-like_dom"/>
</dbReference>
<comment type="caution">
    <text evidence="1">The sequence shown here is derived from an EMBL/GenBank/DDBJ whole genome shotgun (WGS) entry which is preliminary data.</text>
</comment>
<dbReference type="InterPro" id="IPR040442">
    <property type="entry name" value="Pyrv_kinase-like_dom_sf"/>
</dbReference>
<dbReference type="Pfam" id="PF13714">
    <property type="entry name" value="PEP_mutase"/>
    <property type="match status" value="1"/>
</dbReference>
<keyword evidence="2" id="KW-1185">Reference proteome</keyword>